<dbReference type="EMBL" id="CP043506">
    <property type="protein sequence ID" value="QEO17723.1"/>
    <property type="molecule type" value="Genomic_DNA"/>
</dbReference>
<evidence type="ECO:0000256" key="2">
    <source>
        <dbReference type="SAM" id="SignalP"/>
    </source>
</evidence>
<name>A0A5C1YPI3_9PROT</name>
<organism evidence="3 4">
    <name type="scientific">Acetobacter vaccinii</name>
    <dbReference type="NCBI Taxonomy" id="2592655"/>
    <lineage>
        <taxon>Bacteria</taxon>
        <taxon>Pseudomonadati</taxon>
        <taxon>Pseudomonadota</taxon>
        <taxon>Alphaproteobacteria</taxon>
        <taxon>Acetobacterales</taxon>
        <taxon>Acetobacteraceae</taxon>
        <taxon>Acetobacter</taxon>
    </lineage>
</organism>
<dbReference type="KEGG" id="acek:FLP30_08300"/>
<dbReference type="Gene3D" id="3.40.50.1000">
    <property type="entry name" value="HAD superfamily/HAD-like"/>
    <property type="match status" value="1"/>
</dbReference>
<dbReference type="RefSeq" id="WP_149279399.1">
    <property type="nucleotide sequence ID" value="NZ_CP043506.1"/>
</dbReference>
<proteinExistence type="predicted"/>
<evidence type="ECO:0000313" key="4">
    <source>
        <dbReference type="Proteomes" id="UP000324536"/>
    </source>
</evidence>
<dbReference type="Gene3D" id="1.20.1440.320">
    <property type="match status" value="1"/>
</dbReference>
<feature type="chain" id="PRO_5022789912" evidence="2">
    <location>
        <begin position="29"/>
        <end position="431"/>
    </location>
</feature>
<feature type="region of interest" description="Disordered" evidence="1">
    <location>
        <begin position="407"/>
        <end position="431"/>
    </location>
</feature>
<evidence type="ECO:0000256" key="1">
    <source>
        <dbReference type="SAM" id="MobiDB-lite"/>
    </source>
</evidence>
<feature type="signal peptide" evidence="2">
    <location>
        <begin position="1"/>
        <end position="28"/>
    </location>
</feature>
<accession>A0A5C1YPI3</accession>
<protein>
    <submittedName>
        <fullName evidence="3">Haloacid dehalogenase-like hydrolase</fullName>
    </submittedName>
</protein>
<keyword evidence="3" id="KW-0378">Hydrolase</keyword>
<dbReference type="InterPro" id="IPR023214">
    <property type="entry name" value="HAD_sf"/>
</dbReference>
<sequence length="431" mass="47725">MPPVSLTLSRRLFGLGAASLLAMPRAWAATPPEMQERPPPQLDTLKWNPPLHAAIQALVNTHGRYSKTYDPQSRPYVVSDWNNTAIVGDAQQMLFLFMLEHFSFVLPVLDFRQLFHGLAPTGPLPAPFVNLHHQPVLFDALVDDIVEDYATLLGRYGQKPPPLPAEDLDKDPALQGFRARMAFCHQALTATRGPEVAQRWMISLLAGQHDTEVSTLSRATNEWGLGAAIATRNWRCPTDRPGKAGPVAASVTQMLRLTAEMANLFQILLEHGIDPVICSSAMEDVVALFASSAEYGYTVRHDDVFGARLAEKKHIMQPVEAPHTPLPFGENKVALIRKHFQDKRKRPPLMLFVGEDSSADLLTTYTATPLCCLINHKQTAAMQPFMREASNPVPAGKTRRLYLQGRDENTGEWRPHSSSILLGDSTPSLPV</sequence>
<evidence type="ECO:0000313" key="3">
    <source>
        <dbReference type="EMBL" id="QEO17723.1"/>
    </source>
</evidence>
<dbReference type="OrthoDB" id="9799365at2"/>
<gene>
    <name evidence="3" type="ORF">FLP30_08300</name>
</gene>
<feature type="compositionally biased region" description="Polar residues" evidence="1">
    <location>
        <begin position="416"/>
        <end position="431"/>
    </location>
</feature>
<keyword evidence="2" id="KW-0732">Signal</keyword>
<dbReference type="GO" id="GO:0016787">
    <property type="term" value="F:hydrolase activity"/>
    <property type="evidence" value="ECO:0007669"/>
    <property type="project" value="UniProtKB-KW"/>
</dbReference>
<dbReference type="Proteomes" id="UP000324536">
    <property type="component" value="Chromosome"/>
</dbReference>
<keyword evidence="4" id="KW-1185">Reference proteome</keyword>
<dbReference type="SUPFAM" id="SSF56784">
    <property type="entry name" value="HAD-like"/>
    <property type="match status" value="1"/>
</dbReference>
<dbReference type="AlphaFoldDB" id="A0A5C1YPI3"/>
<dbReference type="InterPro" id="IPR036412">
    <property type="entry name" value="HAD-like_sf"/>
</dbReference>
<reference evidence="3 4" key="1">
    <citation type="submission" date="2019-09" db="EMBL/GenBank/DDBJ databases">
        <title>Genome sequencing of strain KACC 21233.</title>
        <authorList>
            <person name="Heo J."/>
            <person name="Kim S.-J."/>
            <person name="Kim J.-S."/>
            <person name="Hong S.-B."/>
            <person name="Kwon S.-W."/>
        </authorList>
    </citation>
    <scope>NUCLEOTIDE SEQUENCE [LARGE SCALE GENOMIC DNA]</scope>
    <source>
        <strain evidence="3 4">KACC 21233</strain>
    </source>
</reference>